<dbReference type="GO" id="GO:0016020">
    <property type="term" value="C:membrane"/>
    <property type="evidence" value="ECO:0007669"/>
    <property type="project" value="TreeGrafter"/>
</dbReference>
<evidence type="ECO:0000256" key="9">
    <source>
        <dbReference type="ARBA" id="ARBA00023002"/>
    </source>
</evidence>
<dbReference type="InterPro" id="IPR006478">
    <property type="entry name" value="Formate_DH_asu"/>
</dbReference>
<evidence type="ECO:0000313" key="18">
    <source>
        <dbReference type="EMBL" id="TQF00472.1"/>
    </source>
</evidence>
<feature type="domain" description="4Fe-4S Mo/W bis-MGD-type" evidence="17">
    <location>
        <begin position="16"/>
        <end position="72"/>
    </location>
</feature>
<evidence type="ECO:0000256" key="11">
    <source>
        <dbReference type="ARBA" id="ARBA00023014"/>
    </source>
</evidence>
<dbReference type="PANTHER" id="PTHR43105">
    <property type="entry name" value="RESPIRATORY NITRATE REDUCTASE"/>
    <property type="match status" value="1"/>
</dbReference>
<dbReference type="InterPro" id="IPR006657">
    <property type="entry name" value="MoPterin_dinucl-bd_dom"/>
</dbReference>
<dbReference type="PROSITE" id="PS51669">
    <property type="entry name" value="4FE4S_MOW_BIS_MGD"/>
    <property type="match status" value="1"/>
</dbReference>
<protein>
    <recommendedName>
        <fullName evidence="15">nitrate reductase (cytochrome)</fullName>
        <ecNumber evidence="15">1.9.6.1</ecNumber>
    </recommendedName>
</protein>
<evidence type="ECO:0000256" key="1">
    <source>
        <dbReference type="ARBA" id="ARBA00001942"/>
    </source>
</evidence>
<proteinExistence type="predicted"/>
<keyword evidence="10" id="KW-0408">Iron</keyword>
<dbReference type="Pfam" id="PF01568">
    <property type="entry name" value="Molydop_binding"/>
    <property type="match status" value="1"/>
</dbReference>
<dbReference type="SMART" id="SM00926">
    <property type="entry name" value="Molybdop_Fe4S4"/>
    <property type="match status" value="1"/>
</dbReference>
<dbReference type="PIRSF" id="PIRSF000144">
    <property type="entry name" value="CbbBc"/>
    <property type="match status" value="1"/>
</dbReference>
<keyword evidence="3" id="KW-0004">4Fe-4S</keyword>
<feature type="region of interest" description="Disordered" evidence="16">
    <location>
        <begin position="79"/>
        <end position="105"/>
    </location>
</feature>
<dbReference type="InterPro" id="IPR041925">
    <property type="entry name" value="CT_Formate-Dh_H"/>
</dbReference>
<evidence type="ECO:0000256" key="15">
    <source>
        <dbReference type="ARBA" id="ARBA00067026"/>
    </source>
</evidence>
<dbReference type="InterPro" id="IPR006963">
    <property type="entry name" value="Mopterin_OxRdtase_4Fe-4S_dom"/>
</dbReference>
<sequence>MKTFNEAHPPAALNKVRDVPTLCPYCGVGCALHYGVDEAGVIQYARGRNGASNAGRLCVKGRYGFDYAGHPQRLTRPLIRRDSAYPRGPLSGFSRQNSSGPRKPGGIVDYDEVLPHFREASWEEALDRVAAGLGGIRDTHGPDALAGFGSAKGSNEEAYLFQKFIRAVLGTNNVDHCTRLCHASSVYALIEGIGSGAVTNVVRDIENAEVAVIAGCNPTANHPVAATFMKQAASTGTDLLAVNVRRPGIADYCHQYCQIKPGADVAFYNAVMQVIIAEGLHDRTFIDARTEGFEALQAAVAHYTPAVAEPLTGIPASEIIAFARRLGQARSAMFFWGMGISQHVFGTDNARCLIALALLTGNIGRPGTGLHPLRGQNNVQGASDAGLIPMYYPGYQSVADPEVQRRFEALWGVDLPNKPGLTTAEITHAALDGDIRGLYCMGENPFLSDPDMNRVREALASLDFLVVQDLFITETAEFADVILPASAFMEKRGTFTNTDRRVQIGRPVREPPGEARQDWHILRDLAQRLGHDWGYADESAVFDEFVETAPPYANLTYERLGEQGRWYPCPSADSEGERVLFSEVFPIGRARFVPAELGVAPDLPDDDYPLVLNTGRQLEHWHTGVMTRRSRALDAIAPEARVEVHPDDAARLGISEGQWTQIASRRGDVQVQAHLTRDVATGTLFLPMHFREAAANLLTSPELDPFGKIPEFKICAVRLVPLSPPSTQTPPAGVSHAAS</sequence>
<comment type="cofactor">
    <cofactor evidence="2">
        <name>[4Fe-4S] cluster</name>
        <dbReference type="ChEBI" id="CHEBI:49883"/>
    </cofactor>
</comment>
<dbReference type="SUPFAM" id="SSF53706">
    <property type="entry name" value="Formate dehydrogenase/DMSO reductase, domains 1-3"/>
    <property type="match status" value="1"/>
</dbReference>
<evidence type="ECO:0000259" key="17">
    <source>
        <dbReference type="PROSITE" id="PS51669"/>
    </source>
</evidence>
<dbReference type="Proteomes" id="UP000315400">
    <property type="component" value="Unassembled WGS sequence"/>
</dbReference>
<dbReference type="GO" id="GO:0051539">
    <property type="term" value="F:4 iron, 4 sulfur cluster binding"/>
    <property type="evidence" value="ECO:0007669"/>
    <property type="project" value="UniProtKB-KW"/>
</dbReference>
<evidence type="ECO:0000256" key="8">
    <source>
        <dbReference type="ARBA" id="ARBA00022982"/>
    </source>
</evidence>
<dbReference type="GO" id="GO:0043546">
    <property type="term" value="F:molybdopterin cofactor binding"/>
    <property type="evidence" value="ECO:0007669"/>
    <property type="project" value="InterPro"/>
</dbReference>
<organism evidence="18 19">
    <name type="scientific">Spiribacter salinus</name>
    <dbReference type="NCBI Taxonomy" id="1335746"/>
    <lineage>
        <taxon>Bacteria</taxon>
        <taxon>Pseudomonadati</taxon>
        <taxon>Pseudomonadota</taxon>
        <taxon>Gammaproteobacteria</taxon>
        <taxon>Chromatiales</taxon>
        <taxon>Ectothiorhodospiraceae</taxon>
        <taxon>Spiribacter</taxon>
    </lineage>
</organism>
<keyword evidence="7" id="KW-0574">Periplasm</keyword>
<dbReference type="SUPFAM" id="SSF50692">
    <property type="entry name" value="ADC-like"/>
    <property type="match status" value="1"/>
</dbReference>
<evidence type="ECO:0000256" key="13">
    <source>
        <dbReference type="ARBA" id="ARBA00052176"/>
    </source>
</evidence>
<evidence type="ECO:0000256" key="16">
    <source>
        <dbReference type="SAM" id="MobiDB-lite"/>
    </source>
</evidence>
<dbReference type="CDD" id="cd02790">
    <property type="entry name" value="MopB_CT_Formate-Dh_H"/>
    <property type="match status" value="1"/>
</dbReference>
<dbReference type="GO" id="GO:0042128">
    <property type="term" value="P:nitrate assimilation"/>
    <property type="evidence" value="ECO:0007669"/>
    <property type="project" value="UniProtKB-KW"/>
</dbReference>
<dbReference type="EC" id="1.9.6.1" evidence="15"/>
<evidence type="ECO:0000256" key="5">
    <source>
        <dbReference type="ARBA" id="ARBA00022723"/>
    </source>
</evidence>
<dbReference type="InterPro" id="IPR050123">
    <property type="entry name" value="Prok_molybdopt-oxidoreductase"/>
</dbReference>
<dbReference type="CDD" id="cd02753">
    <property type="entry name" value="MopB_Formate-Dh-H"/>
    <property type="match status" value="1"/>
</dbReference>
<keyword evidence="8" id="KW-0249">Electron transport</keyword>
<dbReference type="InterPro" id="IPR041924">
    <property type="entry name" value="Formate_Dh-H_N"/>
</dbReference>
<comment type="function">
    <text evidence="14">Catalytic subunit of the periplasmic nitrate reductase complex NapAB. Receives electrons from NapB and catalyzes the reduction of nitrate to nitrite.</text>
</comment>
<dbReference type="GO" id="GO:0046872">
    <property type="term" value="F:metal ion binding"/>
    <property type="evidence" value="ECO:0007669"/>
    <property type="project" value="UniProtKB-KW"/>
</dbReference>
<dbReference type="Gene3D" id="2.20.25.90">
    <property type="entry name" value="ADC-like domains"/>
    <property type="match status" value="1"/>
</dbReference>
<comment type="cofactor">
    <cofactor evidence="1">
        <name>Mo-bis(molybdopterin guanine dinucleotide)</name>
        <dbReference type="ChEBI" id="CHEBI:60539"/>
    </cofactor>
</comment>
<evidence type="ECO:0000256" key="10">
    <source>
        <dbReference type="ARBA" id="ARBA00023004"/>
    </source>
</evidence>
<dbReference type="PANTHER" id="PTHR43105:SF14">
    <property type="entry name" value="FORMATE DEHYDROGENASE H"/>
    <property type="match status" value="1"/>
</dbReference>
<dbReference type="GO" id="GO:0022904">
    <property type="term" value="P:respiratory electron transport chain"/>
    <property type="evidence" value="ECO:0007669"/>
    <property type="project" value="TreeGrafter"/>
</dbReference>
<accession>A0A540VUP5</accession>
<keyword evidence="9" id="KW-0560">Oxidoreductase</keyword>
<dbReference type="GO" id="GO:0008863">
    <property type="term" value="F:formate dehydrogenase (NAD+) activity"/>
    <property type="evidence" value="ECO:0007669"/>
    <property type="project" value="InterPro"/>
</dbReference>
<keyword evidence="12" id="KW-0534">Nitrate assimilation</keyword>
<dbReference type="GO" id="GO:0015942">
    <property type="term" value="P:formate metabolic process"/>
    <property type="evidence" value="ECO:0007669"/>
    <property type="project" value="InterPro"/>
</dbReference>
<keyword evidence="5" id="KW-0479">Metal-binding</keyword>
<keyword evidence="8" id="KW-0813">Transport</keyword>
<dbReference type="Gene3D" id="2.40.40.20">
    <property type="match status" value="1"/>
</dbReference>
<comment type="caution">
    <text evidence="18">The sequence shown here is derived from an EMBL/GenBank/DDBJ whole genome shotgun (WGS) entry which is preliminary data.</text>
</comment>
<evidence type="ECO:0000256" key="3">
    <source>
        <dbReference type="ARBA" id="ARBA00022485"/>
    </source>
</evidence>
<dbReference type="Gene3D" id="3.40.50.740">
    <property type="match status" value="1"/>
</dbReference>
<evidence type="ECO:0000256" key="12">
    <source>
        <dbReference type="ARBA" id="ARBA00023063"/>
    </source>
</evidence>
<dbReference type="Pfam" id="PF00384">
    <property type="entry name" value="Molybdopterin"/>
    <property type="match status" value="1"/>
</dbReference>
<dbReference type="Pfam" id="PF04879">
    <property type="entry name" value="Molybdop_Fe4S4"/>
    <property type="match status" value="1"/>
</dbReference>
<keyword evidence="11" id="KW-0411">Iron-sulfur</keyword>
<evidence type="ECO:0000256" key="7">
    <source>
        <dbReference type="ARBA" id="ARBA00022764"/>
    </source>
</evidence>
<name>A0A540VUP5_9GAMM</name>
<dbReference type="Gene3D" id="3.40.228.10">
    <property type="entry name" value="Dimethylsulfoxide Reductase, domain 2"/>
    <property type="match status" value="1"/>
</dbReference>
<dbReference type="InterPro" id="IPR006656">
    <property type="entry name" value="Mopterin_OxRdtase"/>
</dbReference>
<dbReference type="AlphaFoldDB" id="A0A540VUP5"/>
<reference evidence="18 19" key="1">
    <citation type="submission" date="2019-06" db="EMBL/GenBank/DDBJ databases">
        <title>Metagenome assembled Genome of Spiribacter salinus SL48-SHIP from the microbial mat of Salt Lake 48 (Novosibirsk region, Russia).</title>
        <authorList>
            <person name="Shipova A."/>
            <person name="Rozanov A.S."/>
            <person name="Bryanskaya A.V."/>
            <person name="Peltek S.E."/>
        </authorList>
    </citation>
    <scope>NUCLEOTIDE SEQUENCE [LARGE SCALE GENOMIC DNA]</scope>
    <source>
        <strain evidence="18">SL48-SHIP-2</strain>
    </source>
</reference>
<dbReference type="InterPro" id="IPR009010">
    <property type="entry name" value="Asp_de-COase-like_dom_sf"/>
</dbReference>
<dbReference type="NCBIfam" id="TIGR01591">
    <property type="entry name" value="Fdh-alpha"/>
    <property type="match status" value="1"/>
</dbReference>
<keyword evidence="4" id="KW-0500">Molybdenum</keyword>
<evidence type="ECO:0000256" key="14">
    <source>
        <dbReference type="ARBA" id="ARBA00055000"/>
    </source>
</evidence>
<dbReference type="GO" id="GO:1990204">
    <property type="term" value="C:oxidoreductase complex"/>
    <property type="evidence" value="ECO:0007669"/>
    <property type="project" value="UniProtKB-ARBA"/>
</dbReference>
<dbReference type="FunFam" id="2.40.40.20:FF:000005">
    <property type="entry name" value="Periplasmic nitrate reductase"/>
    <property type="match status" value="1"/>
</dbReference>
<dbReference type="PROSITE" id="PS00490">
    <property type="entry name" value="MOLYBDOPTERIN_PROK_2"/>
    <property type="match status" value="1"/>
</dbReference>
<dbReference type="STRING" id="1260251.SPISAL_00850"/>
<dbReference type="EMBL" id="VIFK01000012">
    <property type="protein sequence ID" value="TQF00472.1"/>
    <property type="molecule type" value="Genomic_DNA"/>
</dbReference>
<evidence type="ECO:0000256" key="2">
    <source>
        <dbReference type="ARBA" id="ARBA00001966"/>
    </source>
</evidence>
<comment type="catalytic activity">
    <reaction evidence="13">
        <text>2 Fe(II)-[cytochrome] + nitrate + 2 H(+) = 2 Fe(III)-[cytochrome] + nitrite + H2O</text>
        <dbReference type="Rhea" id="RHEA:12909"/>
        <dbReference type="Rhea" id="RHEA-COMP:11777"/>
        <dbReference type="Rhea" id="RHEA-COMP:11778"/>
        <dbReference type="ChEBI" id="CHEBI:15377"/>
        <dbReference type="ChEBI" id="CHEBI:15378"/>
        <dbReference type="ChEBI" id="CHEBI:16301"/>
        <dbReference type="ChEBI" id="CHEBI:17632"/>
        <dbReference type="ChEBI" id="CHEBI:29033"/>
        <dbReference type="ChEBI" id="CHEBI:29034"/>
        <dbReference type="EC" id="1.9.6.1"/>
    </reaction>
</comment>
<dbReference type="GO" id="GO:0003954">
    <property type="term" value="F:NADH dehydrogenase activity"/>
    <property type="evidence" value="ECO:0007669"/>
    <property type="project" value="TreeGrafter"/>
</dbReference>
<gene>
    <name evidence="18" type="ORF">FKY71_03300</name>
</gene>
<keyword evidence="6" id="KW-0732">Signal</keyword>
<evidence type="ECO:0000313" key="19">
    <source>
        <dbReference type="Proteomes" id="UP000315400"/>
    </source>
</evidence>
<dbReference type="InterPro" id="IPR006655">
    <property type="entry name" value="Mopterin_OxRdtase_prok_CS"/>
</dbReference>
<evidence type="ECO:0000256" key="6">
    <source>
        <dbReference type="ARBA" id="ARBA00022729"/>
    </source>
</evidence>
<dbReference type="GO" id="GO:0050140">
    <property type="term" value="F:nitrate reductase (cytochrome) activity"/>
    <property type="evidence" value="ECO:0007669"/>
    <property type="project" value="UniProtKB-EC"/>
</dbReference>
<evidence type="ECO:0000256" key="4">
    <source>
        <dbReference type="ARBA" id="ARBA00022505"/>
    </source>
</evidence>